<accession>A0ABX1IZM2</accession>
<proteinExistence type="predicted"/>
<reference evidence="1 2" key="1">
    <citation type="submission" date="2020-04" db="EMBL/GenBank/DDBJ databases">
        <title>Novel species.</title>
        <authorList>
            <person name="Teo W.F.A."/>
            <person name="Lipun K."/>
            <person name="Srisuk N."/>
            <person name="Duangmal K."/>
        </authorList>
    </citation>
    <scope>NUCLEOTIDE SEQUENCE [LARGE SCALE GENOMIC DNA]</scope>
    <source>
        <strain evidence="1 2">K13G38</strain>
    </source>
</reference>
<name>A0ABX1IZM2_9PSEU</name>
<organism evidence="1 2">
    <name type="scientific">Amycolatopsis acididurans</name>
    <dbReference type="NCBI Taxonomy" id="2724524"/>
    <lineage>
        <taxon>Bacteria</taxon>
        <taxon>Bacillati</taxon>
        <taxon>Actinomycetota</taxon>
        <taxon>Actinomycetes</taxon>
        <taxon>Pseudonocardiales</taxon>
        <taxon>Pseudonocardiaceae</taxon>
        <taxon>Amycolatopsis</taxon>
    </lineage>
</organism>
<gene>
    <name evidence="1" type="ORF">HFP15_04710</name>
</gene>
<comment type="caution">
    <text evidence="1">The sequence shown here is derived from an EMBL/GenBank/DDBJ whole genome shotgun (WGS) entry which is preliminary data.</text>
</comment>
<evidence type="ECO:0000313" key="2">
    <source>
        <dbReference type="Proteomes" id="UP000715441"/>
    </source>
</evidence>
<protein>
    <recommendedName>
        <fullName evidence="3">ClpX-type ZB domain-containing protein</fullName>
    </recommendedName>
</protein>
<dbReference type="Proteomes" id="UP000715441">
    <property type="component" value="Unassembled WGS sequence"/>
</dbReference>
<sequence>MSEQINGKGALCRFCGRPPRPGQHRAPGPQGPICTDCLEAGLVLVRDGRERRSLGGTGLARLTAVSDDACEFCGRRERRSFLGFHRRLARMSCPQAQAVICADCLNRGGELINKFLRQRAH</sequence>
<evidence type="ECO:0000313" key="1">
    <source>
        <dbReference type="EMBL" id="NKQ52179.1"/>
    </source>
</evidence>
<dbReference type="EMBL" id="JAAXLS010000002">
    <property type="protein sequence ID" value="NKQ52179.1"/>
    <property type="molecule type" value="Genomic_DNA"/>
</dbReference>
<keyword evidence="2" id="KW-1185">Reference proteome</keyword>
<evidence type="ECO:0008006" key="3">
    <source>
        <dbReference type="Google" id="ProtNLM"/>
    </source>
</evidence>